<accession>A0A6J4M8L7</accession>
<feature type="transmembrane region" description="Helical" evidence="1">
    <location>
        <begin position="121"/>
        <end position="142"/>
    </location>
</feature>
<sequence length="268" mass="28739">MSSTSTVAPGTPATSPDPSISGVPFSRLLKVELRKTTDTRAGFWLLAAIVALTAAILVLFLIFAPPEELTYRGFMFITSTPQGFLLPVMAILAVTAEWSQRTGLVTFTLEPSRMRIMAAKLVAVTILGLLAVAVAFGLAALANLMGMSWRDGAGDWDIGGQMVLDLTFLQVSGVVQGFAFALMLMNTAAAIVLYFVLPIAWSILFGLVEALQDIAPWVDLGTATQPIFTEDSLSAEDWAHVAVASTIWILLPLLIGLWRLTHSEVKSA</sequence>
<evidence type="ECO:0000256" key="1">
    <source>
        <dbReference type="SAM" id="Phobius"/>
    </source>
</evidence>
<dbReference type="EMBL" id="CADCUD010000185">
    <property type="protein sequence ID" value="CAA9352878.1"/>
    <property type="molecule type" value="Genomic_DNA"/>
</dbReference>
<feature type="transmembrane region" description="Helical" evidence="1">
    <location>
        <begin position="43"/>
        <end position="64"/>
    </location>
</feature>
<feature type="transmembrane region" description="Helical" evidence="1">
    <location>
        <begin position="84"/>
        <end position="109"/>
    </location>
</feature>
<keyword evidence="1" id="KW-0812">Transmembrane</keyword>
<name>A0A6J4M8L7_9ACTN</name>
<protein>
    <submittedName>
        <fullName evidence="2">Uncharacterized protein</fullName>
    </submittedName>
</protein>
<feature type="transmembrane region" description="Helical" evidence="1">
    <location>
        <begin position="162"/>
        <end position="184"/>
    </location>
</feature>
<keyword evidence="1" id="KW-0472">Membrane</keyword>
<evidence type="ECO:0000313" key="2">
    <source>
        <dbReference type="EMBL" id="CAA9352878.1"/>
    </source>
</evidence>
<feature type="transmembrane region" description="Helical" evidence="1">
    <location>
        <begin position="238"/>
        <end position="258"/>
    </location>
</feature>
<gene>
    <name evidence="2" type="ORF">AVDCRST_MAG46-2700</name>
</gene>
<dbReference type="AlphaFoldDB" id="A0A6J4M8L7"/>
<proteinExistence type="predicted"/>
<feature type="transmembrane region" description="Helical" evidence="1">
    <location>
        <begin position="191"/>
        <end position="211"/>
    </location>
</feature>
<organism evidence="2">
    <name type="scientific">uncultured Nocardioidaceae bacterium</name>
    <dbReference type="NCBI Taxonomy" id="253824"/>
    <lineage>
        <taxon>Bacteria</taxon>
        <taxon>Bacillati</taxon>
        <taxon>Actinomycetota</taxon>
        <taxon>Actinomycetes</taxon>
        <taxon>Propionibacteriales</taxon>
        <taxon>Nocardioidaceae</taxon>
        <taxon>environmental samples</taxon>
    </lineage>
</organism>
<keyword evidence="1" id="KW-1133">Transmembrane helix</keyword>
<reference evidence="2" key="1">
    <citation type="submission" date="2020-02" db="EMBL/GenBank/DDBJ databases">
        <authorList>
            <person name="Meier V. D."/>
        </authorList>
    </citation>
    <scope>NUCLEOTIDE SEQUENCE</scope>
    <source>
        <strain evidence="2">AVDCRST_MAG46</strain>
    </source>
</reference>